<feature type="region of interest" description="Disordered" evidence="1">
    <location>
        <begin position="1"/>
        <end position="20"/>
    </location>
</feature>
<organism evidence="2">
    <name type="scientific">Propionibacterium freudenreichii subsp. freudenreichii</name>
    <dbReference type="NCBI Taxonomy" id="66712"/>
    <lineage>
        <taxon>Bacteria</taxon>
        <taxon>Bacillati</taxon>
        <taxon>Actinomycetota</taxon>
        <taxon>Actinomycetes</taxon>
        <taxon>Propionibacteriales</taxon>
        <taxon>Propionibacteriaceae</taxon>
        <taxon>Propionibacterium</taxon>
    </lineage>
</organism>
<protein>
    <submittedName>
        <fullName evidence="2">Uncharacterized protein</fullName>
    </submittedName>
</protein>
<reference evidence="2" key="1">
    <citation type="submission" date="2014-08" db="EMBL/GenBank/DDBJ databases">
        <authorList>
            <person name="Falentin Helene"/>
        </authorList>
    </citation>
    <scope>NUCLEOTIDE SEQUENCE</scope>
</reference>
<proteinExistence type="predicted"/>
<evidence type="ECO:0000256" key="1">
    <source>
        <dbReference type="SAM" id="MobiDB-lite"/>
    </source>
</evidence>
<gene>
    <name evidence="2" type="ORF">PFCIRM138_11700</name>
</gene>
<accession>A0A068VP80</accession>
<evidence type="ECO:0000313" key="2">
    <source>
        <dbReference type="EMBL" id="CEP27066.1"/>
    </source>
</evidence>
<name>A0A068VP80_PROFF</name>
<dbReference type="AlphaFoldDB" id="A0A068VP80"/>
<dbReference type="EMBL" id="LM676427">
    <property type="protein sequence ID" value="CEP27066.1"/>
    <property type="molecule type" value="Genomic_DNA"/>
</dbReference>
<feature type="compositionally biased region" description="Polar residues" evidence="1">
    <location>
        <begin position="9"/>
        <end position="20"/>
    </location>
</feature>
<sequence>MVGRAGTNCLKTNHTETNCE</sequence>